<keyword evidence="1" id="KW-0812">Transmembrane</keyword>
<dbReference type="EMBL" id="MSFN02000010">
    <property type="protein sequence ID" value="PTU17401.1"/>
    <property type="molecule type" value="Genomic_DNA"/>
</dbReference>
<keyword evidence="1" id="KW-1133">Transmembrane helix</keyword>
<reference evidence="2 3" key="1">
    <citation type="journal article" date="2018" name="Proc. Natl. Acad. Sci. U.S.A.">
        <title>Linking secondary metabolites to gene clusters through genome sequencing of six diverse Aspergillus species.</title>
        <authorList>
            <person name="Kaerboelling I."/>
            <person name="Vesth T.C."/>
            <person name="Frisvad J.C."/>
            <person name="Nybo J.L."/>
            <person name="Theobald S."/>
            <person name="Kuo A."/>
            <person name="Bowyer P."/>
            <person name="Matsuda Y."/>
            <person name="Mondo S."/>
            <person name="Lyhne E.K."/>
            <person name="Kogle M.E."/>
            <person name="Clum A."/>
            <person name="Lipzen A."/>
            <person name="Salamov A."/>
            <person name="Ngan C.Y."/>
            <person name="Daum C."/>
            <person name="Chiniquy J."/>
            <person name="Barry K."/>
            <person name="LaButti K."/>
            <person name="Haridas S."/>
            <person name="Simmons B.A."/>
            <person name="Magnuson J.K."/>
            <person name="Mortensen U.H."/>
            <person name="Larsen T.O."/>
            <person name="Grigoriev I.V."/>
            <person name="Baker S.E."/>
            <person name="Andersen M.R."/>
        </authorList>
    </citation>
    <scope>NUCLEOTIDE SEQUENCE [LARGE SCALE GENOMIC DNA]</scope>
    <source>
        <strain evidence="2 3">IBT 24754</strain>
    </source>
</reference>
<accession>A0A2T5LM90</accession>
<gene>
    <name evidence="2" type="ORF">P175DRAFT_088429</name>
</gene>
<name>A0A2T5LM90_9EURO</name>
<comment type="caution">
    <text evidence="2">The sequence shown here is derived from an EMBL/GenBank/DDBJ whole genome shotgun (WGS) entry which is preliminary data.</text>
</comment>
<dbReference type="RefSeq" id="XP_040748793.1">
    <property type="nucleotide sequence ID" value="XM_040901123.1"/>
</dbReference>
<proteinExistence type="predicted"/>
<organism evidence="2 3">
    <name type="scientific">Aspergillus ochraceoroseus IBT 24754</name>
    <dbReference type="NCBI Taxonomy" id="1392256"/>
    <lineage>
        <taxon>Eukaryota</taxon>
        <taxon>Fungi</taxon>
        <taxon>Dikarya</taxon>
        <taxon>Ascomycota</taxon>
        <taxon>Pezizomycotina</taxon>
        <taxon>Eurotiomycetes</taxon>
        <taxon>Eurotiomycetidae</taxon>
        <taxon>Eurotiales</taxon>
        <taxon>Aspergillaceae</taxon>
        <taxon>Aspergillus</taxon>
        <taxon>Aspergillus subgen. Nidulantes</taxon>
    </lineage>
</organism>
<dbReference type="AlphaFoldDB" id="A0A2T5LM90"/>
<evidence type="ECO:0000313" key="3">
    <source>
        <dbReference type="Proteomes" id="UP000244073"/>
    </source>
</evidence>
<sequence length="73" mass="8081">MCGVAKVLMSMLRTKRHTGYWLGAGGLMKLIRIAFFVAQKRRINYPGSCGIAYSPTANISVNKEKHFPGLLPL</sequence>
<keyword evidence="1" id="KW-0472">Membrane</keyword>
<protein>
    <submittedName>
        <fullName evidence="2">Uncharacterized protein</fullName>
    </submittedName>
</protein>
<dbReference type="VEuPathDB" id="FungiDB:P175DRAFT_088429"/>
<feature type="transmembrane region" description="Helical" evidence="1">
    <location>
        <begin position="20"/>
        <end position="38"/>
    </location>
</feature>
<dbReference type="Proteomes" id="UP000244073">
    <property type="component" value="Unassembled WGS sequence"/>
</dbReference>
<dbReference type="GeneID" id="63818008"/>
<evidence type="ECO:0000313" key="2">
    <source>
        <dbReference type="EMBL" id="PTU17401.1"/>
    </source>
</evidence>
<evidence type="ECO:0000256" key="1">
    <source>
        <dbReference type="SAM" id="Phobius"/>
    </source>
</evidence>